<dbReference type="EMBL" id="JBHMEI010000067">
    <property type="protein sequence ID" value="MFB9208140.1"/>
    <property type="molecule type" value="Genomic_DNA"/>
</dbReference>
<evidence type="ECO:0000313" key="1">
    <source>
        <dbReference type="EMBL" id="MFB9208140.1"/>
    </source>
</evidence>
<keyword evidence="2" id="KW-1185">Reference proteome</keyword>
<protein>
    <submittedName>
        <fullName evidence="1">Uncharacterized protein</fullName>
    </submittedName>
</protein>
<evidence type="ECO:0000313" key="2">
    <source>
        <dbReference type="Proteomes" id="UP001589647"/>
    </source>
</evidence>
<dbReference type="Proteomes" id="UP001589647">
    <property type="component" value="Unassembled WGS sequence"/>
</dbReference>
<accession>A0ABV5IUB1</accession>
<sequence>MDARPLGHVSRDALLTAAAIAPGGDSEATAGYLYHANWLPVTPAWLARFPDEDAVTRYVVGERAARVLDSRWLRSQDASWNHWRAVRRGRLAGPYKVYVSVLPGALPAAFERCVHVLADHRAHSFKLARHPRGLPRPDRFVIYCATREETRELAAALAGALAGQPAQGVPFTHAPRHPAVSWACDPPPDAAGYGPSWRKWVTRKLAAHLHASDAPDAGGRAEYACLRLREDGVDTGTWSPGPGLWSLG</sequence>
<organism evidence="1 2">
    <name type="scientific">Nonomuraea spiralis</name>
    <dbReference type="NCBI Taxonomy" id="46182"/>
    <lineage>
        <taxon>Bacteria</taxon>
        <taxon>Bacillati</taxon>
        <taxon>Actinomycetota</taxon>
        <taxon>Actinomycetes</taxon>
        <taxon>Streptosporangiales</taxon>
        <taxon>Streptosporangiaceae</taxon>
        <taxon>Nonomuraea</taxon>
    </lineage>
</organism>
<comment type="caution">
    <text evidence="1">The sequence shown here is derived from an EMBL/GenBank/DDBJ whole genome shotgun (WGS) entry which is preliminary data.</text>
</comment>
<gene>
    <name evidence="1" type="ORF">ACFFV7_43655</name>
</gene>
<reference evidence="1 2" key="1">
    <citation type="submission" date="2024-09" db="EMBL/GenBank/DDBJ databases">
        <authorList>
            <person name="Sun Q."/>
            <person name="Mori K."/>
        </authorList>
    </citation>
    <scope>NUCLEOTIDE SEQUENCE [LARGE SCALE GENOMIC DNA]</scope>
    <source>
        <strain evidence="1 2">CCM 3426</strain>
    </source>
</reference>
<dbReference type="RefSeq" id="WP_189648473.1">
    <property type="nucleotide sequence ID" value="NZ_BMRC01000007.1"/>
</dbReference>
<name>A0ABV5IUB1_9ACTN</name>
<proteinExistence type="predicted"/>